<dbReference type="EMBL" id="WJBH02000003">
    <property type="protein sequence ID" value="KAI9561689.1"/>
    <property type="molecule type" value="Genomic_DNA"/>
</dbReference>
<sequence length="151" mass="17269">MACQEFRKEVDAVFPEHISRLNRGAVDGTSVRRNQRRFLYREAQPSAGAIGRYRTQPVTFDEIKEVDEEVLNEEALPDDSAATVAQSEEDLMQQKFQKLRLRRRGSHRTARRPLLRPSNSHDESEFDCSSYASLPQSTGTDQTHQPFLSST</sequence>
<reference evidence="2 3" key="1">
    <citation type="submission" date="2022-05" db="EMBL/GenBank/DDBJ databases">
        <title>A multi-omics perspective on studying reproductive biology in Daphnia sinensis.</title>
        <authorList>
            <person name="Jia J."/>
        </authorList>
    </citation>
    <scope>NUCLEOTIDE SEQUENCE [LARGE SCALE GENOMIC DNA]</scope>
    <source>
        <strain evidence="2 3">WSL</strain>
    </source>
</reference>
<feature type="region of interest" description="Disordered" evidence="1">
    <location>
        <begin position="98"/>
        <end position="151"/>
    </location>
</feature>
<keyword evidence="3" id="KW-1185">Reference proteome</keyword>
<comment type="caution">
    <text evidence="2">The sequence shown here is derived from an EMBL/GenBank/DDBJ whole genome shotgun (WGS) entry which is preliminary data.</text>
</comment>
<dbReference type="Proteomes" id="UP000820818">
    <property type="component" value="Linkage Group LG3"/>
</dbReference>
<feature type="compositionally biased region" description="Basic residues" evidence="1">
    <location>
        <begin position="98"/>
        <end position="114"/>
    </location>
</feature>
<protein>
    <submittedName>
        <fullName evidence="2">Uncharacterized protein</fullName>
    </submittedName>
</protein>
<proteinExistence type="predicted"/>
<evidence type="ECO:0000313" key="2">
    <source>
        <dbReference type="EMBL" id="KAI9561689.1"/>
    </source>
</evidence>
<organism evidence="2 3">
    <name type="scientific">Daphnia sinensis</name>
    <dbReference type="NCBI Taxonomy" id="1820382"/>
    <lineage>
        <taxon>Eukaryota</taxon>
        <taxon>Metazoa</taxon>
        <taxon>Ecdysozoa</taxon>
        <taxon>Arthropoda</taxon>
        <taxon>Crustacea</taxon>
        <taxon>Branchiopoda</taxon>
        <taxon>Diplostraca</taxon>
        <taxon>Cladocera</taxon>
        <taxon>Anomopoda</taxon>
        <taxon>Daphniidae</taxon>
        <taxon>Daphnia</taxon>
        <taxon>Daphnia similis group</taxon>
    </lineage>
</organism>
<dbReference type="AlphaFoldDB" id="A0AAD5PZ62"/>
<name>A0AAD5PZ62_9CRUS</name>
<feature type="compositionally biased region" description="Polar residues" evidence="1">
    <location>
        <begin position="130"/>
        <end position="151"/>
    </location>
</feature>
<evidence type="ECO:0000256" key="1">
    <source>
        <dbReference type="SAM" id="MobiDB-lite"/>
    </source>
</evidence>
<accession>A0AAD5PZ62</accession>
<evidence type="ECO:0000313" key="3">
    <source>
        <dbReference type="Proteomes" id="UP000820818"/>
    </source>
</evidence>
<gene>
    <name evidence="2" type="ORF">GHT06_012649</name>
</gene>